<protein>
    <submittedName>
        <fullName evidence="10">Ectoine/hydroxyectoine ABC transporter permease subunit EhuC</fullName>
    </submittedName>
</protein>
<keyword evidence="2 8" id="KW-0813">Transport</keyword>
<gene>
    <name evidence="10" type="primary">ehuC_1</name>
    <name evidence="11" type="synonym">ehuC_2</name>
    <name evidence="10" type="ORF">GCM10023169_03540</name>
    <name evidence="11" type="ORF">GCM10023169_11150</name>
</gene>
<accession>A0ABP8KV42</accession>
<reference evidence="10" key="3">
    <citation type="submission" date="2023-12" db="EMBL/GenBank/DDBJ databases">
        <authorList>
            <person name="Sun Q."/>
            <person name="Inoue M."/>
        </authorList>
    </citation>
    <scope>NUCLEOTIDE SEQUENCE</scope>
    <source>
        <strain evidence="10">JCM 17810</strain>
    </source>
</reference>
<feature type="transmembrane region" description="Helical" evidence="8">
    <location>
        <begin position="187"/>
        <end position="210"/>
    </location>
</feature>
<keyword evidence="6 8" id="KW-1133">Transmembrane helix</keyword>
<evidence type="ECO:0000256" key="4">
    <source>
        <dbReference type="ARBA" id="ARBA00022692"/>
    </source>
</evidence>
<evidence type="ECO:0000256" key="1">
    <source>
        <dbReference type="ARBA" id="ARBA00004651"/>
    </source>
</evidence>
<evidence type="ECO:0000313" key="11">
    <source>
        <dbReference type="EMBL" id="GAA4419974.1"/>
    </source>
</evidence>
<keyword evidence="5" id="KW-0029">Amino-acid transport</keyword>
<evidence type="ECO:0000313" key="10">
    <source>
        <dbReference type="EMBL" id="GAA4416376.1"/>
    </source>
</evidence>
<feature type="transmembrane region" description="Helical" evidence="8">
    <location>
        <begin position="142"/>
        <end position="167"/>
    </location>
</feature>
<sequence length="236" mass="25907">MSDFIQALIDSWPRYWDGIVVTLQLSVGGAILAFVIAVVLGLAAITGVGVLRGTSRIIVELFRGTSLVVQLFFLFFVLPQFGYQLEPLACGILALGLNYGAYGAEVVRGSLNAVPQGQWETTTALSMPWATKIRRVIWPQAWALMLPGMNNLMVMLIKGTALALLIFLHDLTYFTDEVVRQDHGTAFAFGIGFALYYLIALGFSSFLRFLERRAQRRLGLAPSKARTTRATAEAVA</sequence>
<dbReference type="EMBL" id="BAABGN010000002">
    <property type="protein sequence ID" value="GAA4416376.1"/>
    <property type="molecule type" value="Genomic_DNA"/>
</dbReference>
<dbReference type="CDD" id="cd06261">
    <property type="entry name" value="TM_PBP2"/>
    <property type="match status" value="1"/>
</dbReference>
<name>A0ABP8KV42_9MICO</name>
<feature type="domain" description="ABC transmembrane type-1" evidence="9">
    <location>
        <begin position="19"/>
        <end position="208"/>
    </location>
</feature>
<dbReference type="PANTHER" id="PTHR30614:SF0">
    <property type="entry name" value="L-CYSTINE TRANSPORT SYSTEM PERMEASE PROTEIN TCYL"/>
    <property type="match status" value="1"/>
</dbReference>
<evidence type="ECO:0000256" key="5">
    <source>
        <dbReference type="ARBA" id="ARBA00022970"/>
    </source>
</evidence>
<dbReference type="Proteomes" id="UP001500622">
    <property type="component" value="Unassembled WGS sequence"/>
</dbReference>
<reference evidence="10" key="1">
    <citation type="journal article" date="2014" name="Int. J. Syst. Evol. Microbiol.">
        <title>Complete genome of a new Firmicutes species belonging to the dominant human colonic microbiota ('Ruminococcus bicirculans') reveals two chromosomes and a selective capacity to utilize plant glucans.</title>
        <authorList>
            <consortium name="NISC Comparative Sequencing Program"/>
            <person name="Wegmann U."/>
            <person name="Louis P."/>
            <person name="Goesmann A."/>
            <person name="Henrissat B."/>
            <person name="Duncan S.H."/>
            <person name="Flint H.J."/>
        </authorList>
    </citation>
    <scope>NUCLEOTIDE SEQUENCE</scope>
    <source>
        <strain evidence="10">JCM 17810</strain>
    </source>
</reference>
<evidence type="ECO:0000256" key="3">
    <source>
        <dbReference type="ARBA" id="ARBA00022475"/>
    </source>
</evidence>
<evidence type="ECO:0000256" key="2">
    <source>
        <dbReference type="ARBA" id="ARBA00022448"/>
    </source>
</evidence>
<dbReference type="SUPFAM" id="SSF161098">
    <property type="entry name" value="MetI-like"/>
    <property type="match status" value="1"/>
</dbReference>
<keyword evidence="3" id="KW-1003">Cell membrane</keyword>
<dbReference type="PANTHER" id="PTHR30614">
    <property type="entry name" value="MEMBRANE COMPONENT OF AMINO ACID ABC TRANSPORTER"/>
    <property type="match status" value="1"/>
</dbReference>
<evidence type="ECO:0000256" key="6">
    <source>
        <dbReference type="ARBA" id="ARBA00022989"/>
    </source>
</evidence>
<dbReference type="InterPro" id="IPR000515">
    <property type="entry name" value="MetI-like"/>
</dbReference>
<dbReference type="Gene3D" id="1.10.3720.10">
    <property type="entry name" value="MetI-like"/>
    <property type="match status" value="1"/>
</dbReference>
<keyword evidence="12" id="KW-1185">Reference proteome</keyword>
<dbReference type="InterPro" id="IPR035906">
    <property type="entry name" value="MetI-like_sf"/>
</dbReference>
<evidence type="ECO:0000313" key="12">
    <source>
        <dbReference type="Proteomes" id="UP001500622"/>
    </source>
</evidence>
<dbReference type="InterPro" id="IPR010065">
    <property type="entry name" value="AA_ABC_transptr_permease_3TM"/>
</dbReference>
<comment type="similarity">
    <text evidence="8">Belongs to the binding-protein-dependent transport system permease family.</text>
</comment>
<dbReference type="EMBL" id="BAABGN010000004">
    <property type="protein sequence ID" value="GAA4419974.1"/>
    <property type="molecule type" value="Genomic_DNA"/>
</dbReference>
<evidence type="ECO:0000256" key="8">
    <source>
        <dbReference type="RuleBase" id="RU363032"/>
    </source>
</evidence>
<keyword evidence="4 8" id="KW-0812">Transmembrane</keyword>
<keyword evidence="7 8" id="KW-0472">Membrane</keyword>
<dbReference type="PROSITE" id="PS50928">
    <property type="entry name" value="ABC_TM1"/>
    <property type="match status" value="1"/>
</dbReference>
<dbReference type="Pfam" id="PF00528">
    <property type="entry name" value="BPD_transp_1"/>
    <property type="match status" value="1"/>
</dbReference>
<evidence type="ECO:0000259" key="9">
    <source>
        <dbReference type="PROSITE" id="PS50928"/>
    </source>
</evidence>
<evidence type="ECO:0000256" key="7">
    <source>
        <dbReference type="ARBA" id="ARBA00023136"/>
    </source>
</evidence>
<comment type="subcellular location">
    <subcellularLocation>
        <location evidence="1 8">Cell membrane</location>
        <topology evidence="1 8">Multi-pass membrane protein</topology>
    </subcellularLocation>
</comment>
<dbReference type="RefSeq" id="WP_345214780.1">
    <property type="nucleotide sequence ID" value="NZ_BAABGN010000002.1"/>
</dbReference>
<feature type="transmembrane region" description="Helical" evidence="8">
    <location>
        <begin position="20"/>
        <end position="45"/>
    </location>
</feature>
<reference evidence="12" key="2">
    <citation type="journal article" date="2019" name="Int. J. Syst. Evol. Microbiol.">
        <title>The Global Catalogue of Microorganisms (GCM) 10K type strain sequencing project: providing services to taxonomists for standard genome sequencing and annotation.</title>
        <authorList>
            <consortium name="The Broad Institute Genomics Platform"/>
            <consortium name="The Broad Institute Genome Sequencing Center for Infectious Disease"/>
            <person name="Wu L."/>
            <person name="Ma J."/>
        </authorList>
    </citation>
    <scope>NUCLEOTIDE SEQUENCE [LARGE SCALE GENOMIC DNA]</scope>
    <source>
        <strain evidence="12">JCM 17810</strain>
    </source>
</reference>
<dbReference type="NCBIfam" id="TIGR01726">
    <property type="entry name" value="HEQRo_perm_3TM"/>
    <property type="match status" value="1"/>
</dbReference>
<comment type="caution">
    <text evidence="10">The sequence shown here is derived from an EMBL/GenBank/DDBJ whole genome shotgun (WGS) entry which is preliminary data.</text>
</comment>
<organism evidence="10 12">
    <name type="scientific">Georgenia halophila</name>
    <dbReference type="NCBI Taxonomy" id="620889"/>
    <lineage>
        <taxon>Bacteria</taxon>
        <taxon>Bacillati</taxon>
        <taxon>Actinomycetota</taxon>
        <taxon>Actinomycetes</taxon>
        <taxon>Micrococcales</taxon>
        <taxon>Bogoriellaceae</taxon>
        <taxon>Georgenia</taxon>
    </lineage>
</organism>
<dbReference type="InterPro" id="IPR043429">
    <property type="entry name" value="ArtM/GltK/GlnP/TcyL/YhdX-like"/>
</dbReference>
<proteinExistence type="inferred from homology"/>